<accession>A0A818EFK9</accession>
<organism evidence="1 2">
    <name type="scientific">Rotaria socialis</name>
    <dbReference type="NCBI Taxonomy" id="392032"/>
    <lineage>
        <taxon>Eukaryota</taxon>
        <taxon>Metazoa</taxon>
        <taxon>Spiralia</taxon>
        <taxon>Gnathifera</taxon>
        <taxon>Rotifera</taxon>
        <taxon>Eurotatoria</taxon>
        <taxon>Bdelloidea</taxon>
        <taxon>Philodinida</taxon>
        <taxon>Philodinidae</taxon>
        <taxon>Rotaria</taxon>
    </lineage>
</organism>
<proteinExistence type="predicted"/>
<name>A0A818EFK9_9BILA</name>
<dbReference type="EMBL" id="CAJNYD010002920">
    <property type="protein sequence ID" value="CAF3458146.1"/>
    <property type="molecule type" value="Genomic_DNA"/>
</dbReference>
<comment type="caution">
    <text evidence="1">The sequence shown here is derived from an EMBL/GenBank/DDBJ whole genome shotgun (WGS) entry which is preliminary data.</text>
</comment>
<evidence type="ECO:0000313" key="2">
    <source>
        <dbReference type="Proteomes" id="UP000663833"/>
    </source>
</evidence>
<dbReference type="AlphaFoldDB" id="A0A818EFK9"/>
<dbReference type="Proteomes" id="UP000663833">
    <property type="component" value="Unassembled WGS sequence"/>
</dbReference>
<evidence type="ECO:0000313" key="1">
    <source>
        <dbReference type="EMBL" id="CAF3458146.1"/>
    </source>
</evidence>
<gene>
    <name evidence="1" type="ORF">LUA448_LOCUS22441</name>
</gene>
<sequence length="166" mass="18504">MSLLDIINRAMLSHNATNLLTKRISNYDIETNTPLSRTENNHQRPSVEFSKSFRKLFTTAKQRKETELTMLSKKLVNGSETTETIASTSNTARNHDICLFSDSPHYIVRIAGTGNTDEFEHLIRDDPAKLKVANPSGLCAAHNAAARNRVGILALIAQYHEGILIE</sequence>
<protein>
    <submittedName>
        <fullName evidence="1">Uncharacterized protein</fullName>
    </submittedName>
</protein>
<reference evidence="1" key="1">
    <citation type="submission" date="2021-02" db="EMBL/GenBank/DDBJ databases">
        <authorList>
            <person name="Nowell W R."/>
        </authorList>
    </citation>
    <scope>NUCLEOTIDE SEQUENCE</scope>
</reference>